<evidence type="ECO:0000313" key="9">
    <source>
        <dbReference type="EMBL" id="ATL47149.1"/>
    </source>
</evidence>
<reference evidence="9 10" key="1">
    <citation type="submission" date="2017-10" db="EMBL/GenBank/DDBJ databases">
        <title>Paenichitinophaga pekingensis gen. nov., sp. nov., isolated from activated sludge.</title>
        <authorList>
            <person name="Jin D."/>
            <person name="Kong X."/>
            <person name="Deng Y."/>
            <person name="Bai Z."/>
        </authorList>
    </citation>
    <scope>NUCLEOTIDE SEQUENCE [LARGE SCALE GENOMIC DNA]</scope>
    <source>
        <strain evidence="9 10">13</strain>
    </source>
</reference>
<feature type="transmembrane region" description="Helical" evidence="6">
    <location>
        <begin position="426"/>
        <end position="446"/>
    </location>
</feature>
<dbReference type="PANTHER" id="PTHR30572">
    <property type="entry name" value="MEMBRANE COMPONENT OF TRANSPORTER-RELATED"/>
    <property type="match status" value="1"/>
</dbReference>
<feature type="transmembrane region" description="Helical" evidence="6">
    <location>
        <begin position="377"/>
        <end position="405"/>
    </location>
</feature>
<dbReference type="AlphaFoldDB" id="A0A291QSZ3"/>
<feature type="domain" description="MacB-like periplasmic core" evidence="8">
    <location>
        <begin position="21"/>
        <end position="247"/>
    </location>
</feature>
<dbReference type="PANTHER" id="PTHR30572:SF18">
    <property type="entry name" value="ABC-TYPE MACROLIDE FAMILY EXPORT SYSTEM PERMEASE COMPONENT 2"/>
    <property type="match status" value="1"/>
</dbReference>
<evidence type="ECO:0000256" key="1">
    <source>
        <dbReference type="ARBA" id="ARBA00004651"/>
    </source>
</evidence>
<dbReference type="InterPro" id="IPR003838">
    <property type="entry name" value="ABC3_permease_C"/>
</dbReference>
<keyword evidence="5 6" id="KW-0472">Membrane</keyword>
<sequence length="795" mass="90072">MFRNYFLIAYRNLVNNKLYGVLNIAGLALGLTCGILIFAIVKFNLSFDDFHHDKDRIYRLVTEQHRDDISRVYSVPPALAKSFRTDYDLADYCSRIATFNDVLVNVTEGDAKKKFVESNGIAFVEEGFFKIFNFPMLMGNPGTALSQPNTVIITQRLARKYFGSADPLGKIINLDNSIDCKVTGVLKDLPKNSDFNCDIYFSYATLDKYNEWFNQDDAWGGISSALQAYMLLKPGVDTKRVEDLLTAYARKYRKDSHNQHYYKLQPLSTVHSDTRYGGTMDMKNIWIISFVALFLVIAACVNFINLATAQAVSRSKEVGIRKALGSFRSQLFWQFIMETALITFIAIFLSILVAYAVLPSVNRWLDIDIPYAALNYWQLWVFIPVMGILITFIAGSYPALILSGFNPVRALKGRLFAQAGSFSLRRLLIIVQYSISIVLIIGMIIVTRQMNYSRNGDLGFHKDAIVIVPMGAGAQNDRVTTFKQQLSQMPGVKSYSLCYTAPASQTAWNTSIRFDKKAEEEPFSVDFKAGDEQYLKTFGLELLAGRNLFASDTVREVLVNEQVVKKLQLSSPADAIGHLLNVADFEYPATIVGVLKDFHDRSFHSEIQPLVLTTYSGNYRRVAIKLEAKSMVPTMAAIEEAWIKLYPEQMYKYDFLDAQIAQFYESEQMMLNLVRIFTIIAIFIGCLGLYGLVAFMVSQKRKEIGIRKVLGSSIPQVIWIFGKEFSRLILIAFLVAAPIAWYMMSNWLAGFEYHVDINAATYFYSIFFIVVIASITVGYHTLRAAWMNPAKILRE</sequence>
<evidence type="ECO:0000256" key="4">
    <source>
        <dbReference type="ARBA" id="ARBA00022989"/>
    </source>
</evidence>
<evidence type="ECO:0000259" key="7">
    <source>
        <dbReference type="Pfam" id="PF02687"/>
    </source>
</evidence>
<dbReference type="Proteomes" id="UP000220133">
    <property type="component" value="Chromosome"/>
</dbReference>
<evidence type="ECO:0000313" key="10">
    <source>
        <dbReference type="Proteomes" id="UP000220133"/>
    </source>
</evidence>
<keyword evidence="4 6" id="KW-1133">Transmembrane helix</keyword>
<feature type="transmembrane region" description="Helical" evidence="6">
    <location>
        <begin position="676"/>
        <end position="698"/>
    </location>
</feature>
<comment type="subcellular location">
    <subcellularLocation>
        <location evidence="1">Cell membrane</location>
        <topology evidence="1">Multi-pass membrane protein</topology>
    </subcellularLocation>
</comment>
<feature type="transmembrane region" description="Helical" evidence="6">
    <location>
        <begin position="761"/>
        <end position="782"/>
    </location>
</feature>
<organism evidence="9 10">
    <name type="scientific">Chitinophaga caeni</name>
    <dbReference type="NCBI Taxonomy" id="2029983"/>
    <lineage>
        <taxon>Bacteria</taxon>
        <taxon>Pseudomonadati</taxon>
        <taxon>Bacteroidota</taxon>
        <taxon>Chitinophagia</taxon>
        <taxon>Chitinophagales</taxon>
        <taxon>Chitinophagaceae</taxon>
        <taxon>Chitinophaga</taxon>
    </lineage>
</organism>
<name>A0A291QSZ3_9BACT</name>
<dbReference type="RefSeq" id="WP_098193531.1">
    <property type="nucleotide sequence ID" value="NZ_CP023777.1"/>
</dbReference>
<keyword evidence="2" id="KW-1003">Cell membrane</keyword>
<dbReference type="InterPro" id="IPR025857">
    <property type="entry name" value="MacB_PCD"/>
</dbReference>
<dbReference type="GO" id="GO:0005886">
    <property type="term" value="C:plasma membrane"/>
    <property type="evidence" value="ECO:0007669"/>
    <property type="project" value="UniProtKB-SubCell"/>
</dbReference>
<feature type="domain" description="ABC3 transporter permease C-terminal" evidence="7">
    <location>
        <begin position="676"/>
        <end position="789"/>
    </location>
</feature>
<dbReference type="EMBL" id="CP023777">
    <property type="protein sequence ID" value="ATL47149.1"/>
    <property type="molecule type" value="Genomic_DNA"/>
</dbReference>
<gene>
    <name evidence="9" type="ORF">COR50_08105</name>
</gene>
<feature type="transmembrane region" description="Helical" evidence="6">
    <location>
        <begin position="331"/>
        <end position="357"/>
    </location>
</feature>
<dbReference type="OrthoDB" id="1451596at2"/>
<feature type="transmembrane region" description="Helical" evidence="6">
    <location>
        <begin position="21"/>
        <end position="41"/>
    </location>
</feature>
<evidence type="ECO:0008006" key="11">
    <source>
        <dbReference type="Google" id="ProtNLM"/>
    </source>
</evidence>
<dbReference type="Pfam" id="PF02687">
    <property type="entry name" value="FtsX"/>
    <property type="match status" value="2"/>
</dbReference>
<dbReference type="InterPro" id="IPR050250">
    <property type="entry name" value="Macrolide_Exporter_MacB"/>
</dbReference>
<feature type="transmembrane region" description="Helical" evidence="6">
    <location>
        <begin position="728"/>
        <end position="749"/>
    </location>
</feature>
<proteinExistence type="predicted"/>
<evidence type="ECO:0000256" key="5">
    <source>
        <dbReference type="ARBA" id="ARBA00023136"/>
    </source>
</evidence>
<evidence type="ECO:0000256" key="3">
    <source>
        <dbReference type="ARBA" id="ARBA00022692"/>
    </source>
</evidence>
<evidence type="ECO:0000256" key="2">
    <source>
        <dbReference type="ARBA" id="ARBA00022475"/>
    </source>
</evidence>
<keyword evidence="10" id="KW-1185">Reference proteome</keyword>
<evidence type="ECO:0000259" key="8">
    <source>
        <dbReference type="Pfam" id="PF12704"/>
    </source>
</evidence>
<feature type="domain" description="MacB-like periplasmic core" evidence="8">
    <location>
        <begin position="434"/>
        <end position="630"/>
    </location>
</feature>
<feature type="transmembrane region" description="Helical" evidence="6">
    <location>
        <begin position="285"/>
        <end position="307"/>
    </location>
</feature>
<accession>A0A291QSZ3</accession>
<keyword evidence="3 6" id="KW-0812">Transmembrane</keyword>
<feature type="domain" description="ABC3 transporter permease C-terminal" evidence="7">
    <location>
        <begin position="290"/>
        <end position="407"/>
    </location>
</feature>
<evidence type="ECO:0000256" key="6">
    <source>
        <dbReference type="SAM" id="Phobius"/>
    </source>
</evidence>
<dbReference type="GO" id="GO:0022857">
    <property type="term" value="F:transmembrane transporter activity"/>
    <property type="evidence" value="ECO:0007669"/>
    <property type="project" value="TreeGrafter"/>
</dbReference>
<protein>
    <recommendedName>
        <fullName evidence="11">ABC transporter permease</fullName>
    </recommendedName>
</protein>
<dbReference type="KEGG" id="cbae:COR50_08105"/>
<dbReference type="Pfam" id="PF12704">
    <property type="entry name" value="MacB_PCD"/>
    <property type="match status" value="2"/>
</dbReference>